<dbReference type="Gene3D" id="3.40.190.150">
    <property type="entry name" value="Bordetella uptake gene, domain 1"/>
    <property type="match status" value="1"/>
</dbReference>
<dbReference type="PIRSF" id="PIRSF017082">
    <property type="entry name" value="YflP"/>
    <property type="match status" value="1"/>
</dbReference>
<reference evidence="2 3" key="1">
    <citation type="submission" date="2020-07" db="EMBL/GenBank/DDBJ databases">
        <title>Genomic Encyclopedia of Type Strains, Phase IV (KMG-V): Genome sequencing to study the core and pangenomes of soil and plant-associated prokaryotes.</title>
        <authorList>
            <person name="Whitman W."/>
        </authorList>
    </citation>
    <scope>NUCLEOTIDE SEQUENCE [LARGE SCALE GENOMIC DNA]</scope>
    <source>
        <strain evidence="2 3">SAS40</strain>
    </source>
</reference>
<comment type="similarity">
    <text evidence="1">Belongs to the UPF0065 (bug) family.</text>
</comment>
<name>A0A7Y9IQU3_9BURK</name>
<dbReference type="RefSeq" id="WP_179583369.1">
    <property type="nucleotide sequence ID" value="NZ_JACBYR010000001.1"/>
</dbReference>
<dbReference type="PANTHER" id="PTHR42928">
    <property type="entry name" value="TRICARBOXYLATE-BINDING PROTEIN"/>
    <property type="match status" value="1"/>
</dbReference>
<organism evidence="2 3">
    <name type="scientific">Pigmentiphaga litoralis</name>
    <dbReference type="NCBI Taxonomy" id="516702"/>
    <lineage>
        <taxon>Bacteria</taxon>
        <taxon>Pseudomonadati</taxon>
        <taxon>Pseudomonadota</taxon>
        <taxon>Betaproteobacteria</taxon>
        <taxon>Burkholderiales</taxon>
        <taxon>Alcaligenaceae</taxon>
        <taxon>Pigmentiphaga</taxon>
    </lineage>
</organism>
<gene>
    <name evidence="2" type="ORF">FHW18_000657</name>
</gene>
<sequence length="312" mass="32886">MTIQLPALAQTAATFPTRAVTIVVPFPAGGATDITARLVAEGLTKKWGQTVVVENRPGAGGNVGSEYVARATADGYTLVLGVTGSHSINSSVYQNMRYHPLKDFEPITLATLYPNAIVVNPNVKADNLQQLIALLKTNSAAYSYGSDGNGTASHLGMEMLKNKGAFDVTHVPYRGSTPMLSDLLGGQIQIGITGLPAVQAYVKAGKLKMIALTTGERFSSAPDYPTVAEQGFPGFSAPPWSGFFAPKGTPDDIVRKISADMNAVMSDPTAKTKMIAAGSEFTPGTPEAFRAFVGKEMEKWAEAVRISGAKVD</sequence>
<dbReference type="Gene3D" id="3.40.190.10">
    <property type="entry name" value="Periplasmic binding protein-like II"/>
    <property type="match status" value="1"/>
</dbReference>
<dbReference type="EMBL" id="JACBYR010000001">
    <property type="protein sequence ID" value="NYE81386.1"/>
    <property type="molecule type" value="Genomic_DNA"/>
</dbReference>
<evidence type="ECO:0000313" key="3">
    <source>
        <dbReference type="Proteomes" id="UP000542125"/>
    </source>
</evidence>
<protein>
    <submittedName>
        <fullName evidence="2">Tripartite-type tricarboxylate transporter receptor subunit TctC</fullName>
    </submittedName>
</protein>
<dbReference type="AlphaFoldDB" id="A0A7Y9IQU3"/>
<keyword evidence="3" id="KW-1185">Reference proteome</keyword>
<dbReference type="Pfam" id="PF03401">
    <property type="entry name" value="TctC"/>
    <property type="match status" value="1"/>
</dbReference>
<accession>A0A7Y9IQU3</accession>
<dbReference type="InterPro" id="IPR005064">
    <property type="entry name" value="BUG"/>
</dbReference>
<dbReference type="InterPro" id="IPR042100">
    <property type="entry name" value="Bug_dom1"/>
</dbReference>
<dbReference type="Proteomes" id="UP000542125">
    <property type="component" value="Unassembled WGS sequence"/>
</dbReference>
<keyword evidence="2" id="KW-0675">Receptor</keyword>
<dbReference type="PANTHER" id="PTHR42928:SF5">
    <property type="entry name" value="BLR1237 PROTEIN"/>
    <property type="match status" value="1"/>
</dbReference>
<dbReference type="CDD" id="cd13578">
    <property type="entry name" value="PBP2_Bug27"/>
    <property type="match status" value="1"/>
</dbReference>
<evidence type="ECO:0000313" key="2">
    <source>
        <dbReference type="EMBL" id="NYE81386.1"/>
    </source>
</evidence>
<dbReference type="SUPFAM" id="SSF53850">
    <property type="entry name" value="Periplasmic binding protein-like II"/>
    <property type="match status" value="1"/>
</dbReference>
<evidence type="ECO:0000256" key="1">
    <source>
        <dbReference type="ARBA" id="ARBA00006987"/>
    </source>
</evidence>
<proteinExistence type="inferred from homology"/>
<comment type="caution">
    <text evidence="2">The sequence shown here is derived from an EMBL/GenBank/DDBJ whole genome shotgun (WGS) entry which is preliminary data.</text>
</comment>